<reference evidence="1" key="1">
    <citation type="submission" date="2023-07" db="EMBL/GenBank/DDBJ databases">
        <title>Black Yeasts Isolated from many extreme environments.</title>
        <authorList>
            <person name="Coleine C."/>
            <person name="Stajich J.E."/>
            <person name="Selbmann L."/>
        </authorList>
    </citation>
    <scope>NUCLEOTIDE SEQUENCE</scope>
    <source>
        <strain evidence="1">CCFEE 5714</strain>
    </source>
</reference>
<protein>
    <submittedName>
        <fullName evidence="1">Uncharacterized protein</fullName>
    </submittedName>
</protein>
<dbReference type="Proteomes" id="UP001281147">
    <property type="component" value="Unassembled WGS sequence"/>
</dbReference>
<dbReference type="EMBL" id="JAUTXU010000107">
    <property type="protein sequence ID" value="KAK3707721.1"/>
    <property type="molecule type" value="Genomic_DNA"/>
</dbReference>
<evidence type="ECO:0000313" key="1">
    <source>
        <dbReference type="EMBL" id="KAK3707721.1"/>
    </source>
</evidence>
<keyword evidence="2" id="KW-1185">Reference proteome</keyword>
<comment type="caution">
    <text evidence="1">The sequence shown here is derived from an EMBL/GenBank/DDBJ whole genome shotgun (WGS) entry which is preliminary data.</text>
</comment>
<organism evidence="1 2">
    <name type="scientific">Vermiconidia calcicola</name>
    <dbReference type="NCBI Taxonomy" id="1690605"/>
    <lineage>
        <taxon>Eukaryota</taxon>
        <taxon>Fungi</taxon>
        <taxon>Dikarya</taxon>
        <taxon>Ascomycota</taxon>
        <taxon>Pezizomycotina</taxon>
        <taxon>Dothideomycetes</taxon>
        <taxon>Dothideomycetidae</taxon>
        <taxon>Mycosphaerellales</taxon>
        <taxon>Extremaceae</taxon>
        <taxon>Vermiconidia</taxon>
    </lineage>
</organism>
<evidence type="ECO:0000313" key="2">
    <source>
        <dbReference type="Proteomes" id="UP001281147"/>
    </source>
</evidence>
<accession>A0ACC3N108</accession>
<name>A0ACC3N108_9PEZI</name>
<sequence>MTQNAPRHFDTIVLGAGMSGIACAARVFQEQARSNNTKGKLLVLEARDRIGGRIGSVHVNGCRLDTGANWIHGIGTDEKPNPLVNILPHKKYRQLSGSVVFRPPPPSEDGKAADSDEDGWQHVESSSRAAELSSSQHGNRDLVVPPHTAGTLMSTMWGLFDSLHETATSTPATRAKDTTMLKAIATSPVFQEAFEKVEPEYHQALRALPQFIENMEAAPLVAQSAEGKADAPGMGLLEYVIDDFDGDQVFLRDGYTAVVEELGRELVDAGLVELGAEVETIEWEKDPITVKTKSGGTYTAKHVVCTLPLGVLKERQSSAAAPPLFQPKLPAEKREAITSLGFGTLDKIFMVYSSAWWTEEPYSSILRKGLVSEPITGTDSDPTSRQEEGADIFMGFTPSLPGLEIHPDGSTSPGLRVLSIANLHSLTGLPALSCFISCSNAQSTEALPDSHGRDLIHNTLTTWLGREPPKPEGVHVTRWAQDPYSRGSYSHMITGLSETGHRTEFQTPVEVKGGGKLTFAGEHTSRNHFATVHGALISGWREADAILEGK</sequence>
<proteinExistence type="predicted"/>
<gene>
    <name evidence="1" type="ORF">LTR37_011898</name>
</gene>